<proteinExistence type="predicted"/>
<keyword evidence="4" id="KW-1185">Reference proteome</keyword>
<feature type="transmembrane region" description="Helical" evidence="1">
    <location>
        <begin position="181"/>
        <end position="201"/>
    </location>
</feature>
<gene>
    <name evidence="3" type="ORF">QUG98_09940</name>
</gene>
<evidence type="ECO:0000256" key="1">
    <source>
        <dbReference type="SAM" id="Phobius"/>
    </source>
</evidence>
<dbReference type="InterPro" id="IPR044049">
    <property type="entry name" value="EccD_transm"/>
</dbReference>
<feature type="transmembrane region" description="Helical" evidence="1">
    <location>
        <begin position="397"/>
        <end position="418"/>
    </location>
</feature>
<feature type="transmembrane region" description="Helical" evidence="1">
    <location>
        <begin position="240"/>
        <end position="259"/>
    </location>
</feature>
<feature type="transmembrane region" description="Helical" evidence="1">
    <location>
        <begin position="154"/>
        <end position="174"/>
    </location>
</feature>
<name>A0ABT7TGQ3_9MICO</name>
<keyword evidence="1" id="KW-0472">Membrane</keyword>
<dbReference type="EMBL" id="JAUCMM010000006">
    <property type="protein sequence ID" value="MDM7888772.1"/>
    <property type="molecule type" value="Genomic_DNA"/>
</dbReference>
<dbReference type="Pfam" id="PF19053">
    <property type="entry name" value="EccD"/>
    <property type="match status" value="1"/>
</dbReference>
<dbReference type="Gene3D" id="3.10.20.90">
    <property type="entry name" value="Phosphatidylinositol 3-kinase Catalytic Subunit, Chain A, domain 1"/>
    <property type="match status" value="1"/>
</dbReference>
<dbReference type="Proteomes" id="UP001235720">
    <property type="component" value="Unassembled WGS sequence"/>
</dbReference>
<feature type="transmembrane region" description="Helical" evidence="1">
    <location>
        <begin position="430"/>
        <end position="454"/>
    </location>
</feature>
<sequence length="457" mass="44751">MTDFTRVTVVGAGRRADVVVASDEPFAGLLPRFVDILDEPIADSAHPVALVRVTGEEVSLADDAATQEIGDGEVLHLVRRADAPPPPEVSDVTDAVADTLGRRHDGWGTGARQAVAAAAVGASASVTGSLVVAASAVAPVRAALAGDDGAVPPALLPAVLVGSGVVLAVAALVAGRAGARWTGIALTAAAAGLALPIGLALGPHVAADGPAPAMTAGVVLVWAWIALGLGLGVGGRTRTVGVAAVVGVVLPLLGMVTWATPAPTAAGWGVVAVASIAVCGLLPSVAMSTAGLTGLDDQVSGGAPVARGRVLTALDDAYRALDWTTAAVAAPIALAGAALVADDDPWAIGLGAATVVVAALRTRAFPLAVQGVLLWSAVVVAAVLGLVGHAATAPLPVLGATAGVGILAALLAGVRPAAHGRARLRSLGNVLETVSVVVMLPLLLGTFGLFAALLETF</sequence>
<evidence type="ECO:0000313" key="4">
    <source>
        <dbReference type="Proteomes" id="UP001235720"/>
    </source>
</evidence>
<feature type="transmembrane region" description="Helical" evidence="1">
    <location>
        <begin position="114"/>
        <end position="134"/>
    </location>
</feature>
<evidence type="ECO:0000259" key="2">
    <source>
        <dbReference type="Pfam" id="PF19053"/>
    </source>
</evidence>
<comment type="caution">
    <text evidence="3">The sequence shown here is derived from an EMBL/GenBank/DDBJ whole genome shotgun (WGS) entry which is preliminary data.</text>
</comment>
<organism evidence="3 4">
    <name type="scientific">Curtobacterium subtropicum</name>
    <dbReference type="NCBI Taxonomy" id="3055138"/>
    <lineage>
        <taxon>Bacteria</taxon>
        <taxon>Bacillati</taxon>
        <taxon>Actinomycetota</taxon>
        <taxon>Actinomycetes</taxon>
        <taxon>Micrococcales</taxon>
        <taxon>Microbacteriaceae</taxon>
        <taxon>Curtobacterium</taxon>
    </lineage>
</organism>
<feature type="transmembrane region" description="Helical" evidence="1">
    <location>
        <begin position="213"/>
        <end position="233"/>
    </location>
</feature>
<dbReference type="InterPro" id="IPR024962">
    <property type="entry name" value="YukD-like"/>
</dbReference>
<accession>A0ABT7TGQ3</accession>
<protein>
    <submittedName>
        <fullName evidence="3">EsaB/YukD family protein</fullName>
    </submittedName>
</protein>
<dbReference type="RefSeq" id="WP_289470374.1">
    <property type="nucleotide sequence ID" value="NZ_JAUCMM010000006.1"/>
</dbReference>
<keyword evidence="1" id="KW-1133">Transmembrane helix</keyword>
<dbReference type="Pfam" id="PF08817">
    <property type="entry name" value="YukD"/>
    <property type="match status" value="1"/>
</dbReference>
<evidence type="ECO:0000313" key="3">
    <source>
        <dbReference type="EMBL" id="MDM7888772.1"/>
    </source>
</evidence>
<feature type="transmembrane region" description="Helical" evidence="1">
    <location>
        <begin position="372"/>
        <end position="391"/>
    </location>
</feature>
<reference evidence="3 4" key="1">
    <citation type="submission" date="2023-06" db="EMBL/GenBank/DDBJ databases">
        <authorList>
            <person name="Feng G."/>
            <person name="Li J."/>
            <person name="Zhu H."/>
        </authorList>
    </citation>
    <scope>NUCLEOTIDE SEQUENCE [LARGE SCALE GENOMIC DNA]</scope>
    <source>
        <strain evidence="3 4">RHCJP20</strain>
    </source>
</reference>
<keyword evidence="1" id="KW-0812">Transmembrane</keyword>
<feature type="domain" description="EccD-like transmembrane" evidence="2">
    <location>
        <begin position="130"/>
        <end position="453"/>
    </location>
</feature>
<feature type="transmembrane region" description="Helical" evidence="1">
    <location>
        <begin position="265"/>
        <end position="286"/>
    </location>
</feature>